<dbReference type="PANTHER" id="PTHR43029:SF10">
    <property type="entry name" value="AMMONIUM TRANSPORTER MEP2"/>
    <property type="match status" value="1"/>
</dbReference>
<dbReference type="InterPro" id="IPR029020">
    <property type="entry name" value="Ammonium/urea_transptr"/>
</dbReference>
<reference evidence="10 11" key="1">
    <citation type="submission" date="2016-10" db="EMBL/GenBank/DDBJ databases">
        <authorList>
            <person name="de Groot N.N."/>
        </authorList>
    </citation>
    <scope>NUCLEOTIDE SEQUENCE [LARGE SCALE GENOMIC DNA]</scope>
    <source>
        <strain evidence="10 11">R-24608</strain>
    </source>
</reference>
<evidence type="ECO:0000259" key="9">
    <source>
        <dbReference type="Pfam" id="PF00909"/>
    </source>
</evidence>
<protein>
    <recommendedName>
        <fullName evidence="8">Ammonium transporter</fullName>
    </recommendedName>
</protein>
<feature type="transmembrane region" description="Helical" evidence="8">
    <location>
        <begin position="395"/>
        <end position="418"/>
    </location>
</feature>
<dbReference type="InterPro" id="IPR024041">
    <property type="entry name" value="NH4_transpt_AmtB-like_dom"/>
</dbReference>
<evidence type="ECO:0000313" key="10">
    <source>
        <dbReference type="EMBL" id="SFU73586.1"/>
    </source>
</evidence>
<feature type="transmembrane region" description="Helical" evidence="8">
    <location>
        <begin position="364"/>
        <end position="383"/>
    </location>
</feature>
<accession>A0A1I7IL20</accession>
<feature type="transmembrane region" description="Helical" evidence="8">
    <location>
        <begin position="333"/>
        <end position="352"/>
    </location>
</feature>
<evidence type="ECO:0000313" key="11">
    <source>
        <dbReference type="Proteomes" id="UP000183656"/>
    </source>
</evidence>
<evidence type="ECO:0000256" key="7">
    <source>
        <dbReference type="ARBA" id="ARBA00023177"/>
    </source>
</evidence>
<dbReference type="PROSITE" id="PS01219">
    <property type="entry name" value="AMMONIUM_TRANSP"/>
    <property type="match status" value="1"/>
</dbReference>
<dbReference type="Pfam" id="PF00909">
    <property type="entry name" value="Ammonium_transp"/>
    <property type="match status" value="1"/>
</dbReference>
<feature type="transmembrane region" description="Helical" evidence="8">
    <location>
        <begin position="277"/>
        <end position="296"/>
    </location>
</feature>
<evidence type="ECO:0000256" key="6">
    <source>
        <dbReference type="ARBA" id="ARBA00023136"/>
    </source>
</evidence>
<dbReference type="AlphaFoldDB" id="A0A1I7IL20"/>
<sequence>MREVPCRIGTAGAMWLGVLAPGWAQTPQGAKAVPTAPALVPFDAISAADTAWLMTATVLVLLMTLPGVALFYAGMVRRKNVLNTMASVLAIAAVVSVWWFVAGYSWAFTPGTAWIGGIERMGLAGLDYDLGAGLVAVSHIAPHVPEAVYAMFQLCFAVITAALVVGAFVERMRFSAMLVFISLWTLCIYAPVAHWVWEPGGWLARLGALDFAGGAVVHVNAGMAGLACAWLLGKRRGYGKEAFAPYNLGWTMVGAALLWVGWFGFNAGSALAADGRAGLALAVTHIAAAAGALGWMAGEWVVRGRASLLGLCSGLVAGLVAITPGAGYVTPRAALAIGVVAGLVCYWGATGLKRWLHTDDSLDVFGVHGIGGVVGSLLTGVFASRTVSGVDGSVLTQAVGVGTVMIFSLVGTAVLLWLTGKVVPLRVDETSELEGLDIAEHREHLGS</sequence>
<feature type="transmembrane region" description="Helical" evidence="8">
    <location>
        <begin position="51"/>
        <end position="74"/>
    </location>
</feature>
<dbReference type="InterPro" id="IPR018047">
    <property type="entry name" value="Ammonium_transpt_CS"/>
</dbReference>
<evidence type="ECO:0000256" key="2">
    <source>
        <dbReference type="ARBA" id="ARBA00005887"/>
    </source>
</evidence>
<comment type="similarity">
    <text evidence="2 8">Belongs to the ammonia transporter channel (TC 1.A.11.2) family.</text>
</comment>
<evidence type="ECO:0000256" key="3">
    <source>
        <dbReference type="ARBA" id="ARBA00022448"/>
    </source>
</evidence>
<proteinExistence type="inferred from homology"/>
<evidence type="ECO:0000256" key="1">
    <source>
        <dbReference type="ARBA" id="ARBA00004141"/>
    </source>
</evidence>
<feature type="transmembrane region" description="Helical" evidence="8">
    <location>
        <begin position="176"/>
        <end position="197"/>
    </location>
</feature>
<dbReference type="NCBIfam" id="TIGR00836">
    <property type="entry name" value="amt"/>
    <property type="match status" value="1"/>
</dbReference>
<dbReference type="RefSeq" id="WP_082366527.1">
    <property type="nucleotide sequence ID" value="NZ_CYIG01000013.1"/>
</dbReference>
<feature type="domain" description="Ammonium transporter AmtB-like" evidence="9">
    <location>
        <begin position="51"/>
        <end position="443"/>
    </location>
</feature>
<feature type="transmembrane region" description="Helical" evidence="8">
    <location>
        <begin position="244"/>
        <end position="265"/>
    </location>
</feature>
<keyword evidence="5 8" id="KW-1133">Transmembrane helix</keyword>
<comment type="subcellular location">
    <subcellularLocation>
        <location evidence="8">Cell membrane</location>
        <topology evidence="8">Multi-pass membrane protein</topology>
    </subcellularLocation>
    <subcellularLocation>
        <location evidence="1">Membrane</location>
        <topology evidence="1">Multi-pass membrane protein</topology>
    </subcellularLocation>
</comment>
<keyword evidence="6 8" id="KW-0472">Membrane</keyword>
<keyword evidence="3 8" id="KW-0813">Transport</keyword>
<name>A0A1I7IL20_9BURK</name>
<feature type="transmembrane region" description="Helical" evidence="8">
    <location>
        <begin position="308"/>
        <end position="327"/>
    </location>
</feature>
<dbReference type="GO" id="GO:0005886">
    <property type="term" value="C:plasma membrane"/>
    <property type="evidence" value="ECO:0007669"/>
    <property type="project" value="UniProtKB-SubCell"/>
</dbReference>
<evidence type="ECO:0000256" key="5">
    <source>
        <dbReference type="ARBA" id="ARBA00022989"/>
    </source>
</evidence>
<feature type="transmembrane region" description="Helical" evidence="8">
    <location>
        <begin position="209"/>
        <end position="232"/>
    </location>
</feature>
<evidence type="ECO:0000256" key="8">
    <source>
        <dbReference type="RuleBase" id="RU362002"/>
    </source>
</evidence>
<dbReference type="PANTHER" id="PTHR43029">
    <property type="entry name" value="AMMONIUM TRANSPORTER MEP2"/>
    <property type="match status" value="1"/>
</dbReference>
<keyword evidence="7 8" id="KW-0924">Ammonia transport</keyword>
<dbReference type="InterPro" id="IPR001905">
    <property type="entry name" value="Ammonium_transpt"/>
</dbReference>
<gene>
    <name evidence="10" type="ORF">SAMN04489707_101730</name>
</gene>
<dbReference type="OrthoDB" id="9814202at2"/>
<organism evidence="10 11">
    <name type="scientific">Paenacidovorax caeni</name>
    <dbReference type="NCBI Taxonomy" id="343013"/>
    <lineage>
        <taxon>Bacteria</taxon>
        <taxon>Pseudomonadati</taxon>
        <taxon>Pseudomonadota</taxon>
        <taxon>Betaproteobacteria</taxon>
        <taxon>Burkholderiales</taxon>
        <taxon>Comamonadaceae</taxon>
        <taxon>Paenacidovorax</taxon>
    </lineage>
</organism>
<keyword evidence="4 8" id="KW-0812">Transmembrane</keyword>
<dbReference type="Gene3D" id="1.10.3430.10">
    <property type="entry name" value="Ammonium transporter AmtB like domains"/>
    <property type="match status" value="1"/>
</dbReference>
<evidence type="ECO:0000256" key="4">
    <source>
        <dbReference type="ARBA" id="ARBA00022692"/>
    </source>
</evidence>
<feature type="transmembrane region" description="Helical" evidence="8">
    <location>
        <begin position="147"/>
        <end position="169"/>
    </location>
</feature>
<dbReference type="SUPFAM" id="SSF111352">
    <property type="entry name" value="Ammonium transporter"/>
    <property type="match status" value="1"/>
</dbReference>
<keyword evidence="11" id="KW-1185">Reference proteome</keyword>
<feature type="transmembrane region" description="Helical" evidence="8">
    <location>
        <begin position="81"/>
        <end position="101"/>
    </location>
</feature>
<dbReference type="EMBL" id="FPBX01000017">
    <property type="protein sequence ID" value="SFU73586.1"/>
    <property type="molecule type" value="Genomic_DNA"/>
</dbReference>
<dbReference type="Proteomes" id="UP000183656">
    <property type="component" value="Unassembled WGS sequence"/>
</dbReference>
<dbReference type="GO" id="GO:0008519">
    <property type="term" value="F:ammonium channel activity"/>
    <property type="evidence" value="ECO:0007669"/>
    <property type="project" value="InterPro"/>
</dbReference>
<dbReference type="STRING" id="343013.SAMN04489707_101730"/>